<dbReference type="EMBL" id="GISG01265472">
    <property type="protein sequence ID" value="MBA4674980.1"/>
    <property type="molecule type" value="Transcribed_RNA"/>
</dbReference>
<name>A0A7C9ES60_OPUST</name>
<reference evidence="2" key="1">
    <citation type="journal article" date="2013" name="J. Plant Res.">
        <title>Effect of fungi and light on seed germination of three Opuntia species from semiarid lands of central Mexico.</title>
        <authorList>
            <person name="Delgado-Sanchez P."/>
            <person name="Jimenez-Bremont J.F."/>
            <person name="Guerrero-Gonzalez Mde L."/>
            <person name="Flores J."/>
        </authorList>
    </citation>
    <scope>NUCLEOTIDE SEQUENCE</scope>
    <source>
        <tissue evidence="2">Cladode</tissue>
    </source>
</reference>
<dbReference type="AlphaFoldDB" id="A0A7C9ES60"/>
<feature type="transmembrane region" description="Helical" evidence="1">
    <location>
        <begin position="69"/>
        <end position="96"/>
    </location>
</feature>
<accession>A0A7C9ES60</accession>
<organism evidence="2">
    <name type="scientific">Opuntia streptacantha</name>
    <name type="common">Prickly pear cactus</name>
    <name type="synonym">Opuntia cardona</name>
    <dbReference type="NCBI Taxonomy" id="393608"/>
    <lineage>
        <taxon>Eukaryota</taxon>
        <taxon>Viridiplantae</taxon>
        <taxon>Streptophyta</taxon>
        <taxon>Embryophyta</taxon>
        <taxon>Tracheophyta</taxon>
        <taxon>Spermatophyta</taxon>
        <taxon>Magnoliopsida</taxon>
        <taxon>eudicotyledons</taxon>
        <taxon>Gunneridae</taxon>
        <taxon>Pentapetalae</taxon>
        <taxon>Caryophyllales</taxon>
        <taxon>Cactineae</taxon>
        <taxon>Cactaceae</taxon>
        <taxon>Opuntioideae</taxon>
        <taxon>Opuntia</taxon>
    </lineage>
</organism>
<proteinExistence type="predicted"/>
<reference evidence="2" key="2">
    <citation type="submission" date="2020-07" db="EMBL/GenBank/DDBJ databases">
        <authorList>
            <person name="Vera ALvarez R."/>
            <person name="Arias-Moreno D.M."/>
            <person name="Jimenez-Jacinto V."/>
            <person name="Jimenez-Bremont J.F."/>
            <person name="Swaminathan K."/>
            <person name="Moose S.P."/>
            <person name="Guerrero-Gonzalez M.L."/>
            <person name="Marino-Ramirez L."/>
            <person name="Landsman D."/>
            <person name="Rodriguez-Kessler M."/>
            <person name="Delgado-Sanchez P."/>
        </authorList>
    </citation>
    <scope>NUCLEOTIDE SEQUENCE</scope>
    <source>
        <tissue evidence="2">Cladode</tissue>
    </source>
</reference>
<protein>
    <submittedName>
        <fullName evidence="2">Uncharacterized protein</fullName>
    </submittedName>
</protein>
<keyword evidence="1" id="KW-0812">Transmembrane</keyword>
<evidence type="ECO:0000313" key="2">
    <source>
        <dbReference type="EMBL" id="MBA4674980.1"/>
    </source>
</evidence>
<evidence type="ECO:0000256" key="1">
    <source>
        <dbReference type="SAM" id="Phobius"/>
    </source>
</evidence>
<keyword evidence="1" id="KW-0472">Membrane</keyword>
<keyword evidence="1" id="KW-1133">Transmembrane helix</keyword>
<sequence>MPKTVPASACWLFRAITFKRLRVLECKRPFLKLDVLSFMGTFESFNLDKNWKRNSLGKRRVLHSQNCRVNAIWCLFICFLFFSFSLSLWTNVWFVLCLL</sequence>